<evidence type="ECO:0000256" key="1">
    <source>
        <dbReference type="SAM" id="Phobius"/>
    </source>
</evidence>
<keyword evidence="1" id="KW-0812">Transmembrane</keyword>
<dbReference type="EMBL" id="BX284605">
    <property type="protein sequence ID" value="CAB04334.1"/>
    <property type="molecule type" value="Genomic_DNA"/>
</dbReference>
<feature type="transmembrane region" description="Helical" evidence="1">
    <location>
        <begin position="191"/>
        <end position="219"/>
    </location>
</feature>
<dbReference type="HOGENOM" id="CLU_042960_2_2_1"/>
<dbReference type="InParanoid" id="O45473"/>
<evidence type="ECO:0000313" key="2">
    <source>
        <dbReference type="EMBL" id="CAB04334.1"/>
    </source>
</evidence>
<feature type="transmembrane region" description="Helical" evidence="1">
    <location>
        <begin position="98"/>
        <end position="118"/>
    </location>
</feature>
<organism evidence="2 3">
    <name type="scientific">Caenorhabditis elegans</name>
    <dbReference type="NCBI Taxonomy" id="6239"/>
    <lineage>
        <taxon>Eukaryota</taxon>
        <taxon>Metazoa</taxon>
        <taxon>Ecdysozoa</taxon>
        <taxon>Nematoda</taxon>
        <taxon>Chromadorea</taxon>
        <taxon>Rhabditida</taxon>
        <taxon>Rhabditina</taxon>
        <taxon>Rhabditomorpha</taxon>
        <taxon>Rhabditoidea</taxon>
        <taxon>Rhabditidae</taxon>
        <taxon>Peloderinae</taxon>
        <taxon>Caenorhabditis</taxon>
    </lineage>
</organism>
<dbReference type="InterPro" id="IPR019422">
    <property type="entry name" value="7TM_GPCR_serpentine_rcpt_Srh"/>
</dbReference>
<dbReference type="STRING" id="6239.F36G9.2.1"/>
<dbReference type="KEGG" id="cel:CELE_F36G9.2"/>
<feature type="transmembrane region" description="Helical" evidence="1">
    <location>
        <begin position="52"/>
        <end position="78"/>
    </location>
</feature>
<gene>
    <name evidence="2 4" type="primary">srh-186</name>
    <name evidence="2" type="ORF">CELE_F36G9.2</name>
    <name evidence="4" type="ORF">F36G9.2</name>
</gene>
<dbReference type="OMA" id="IIPFIMW"/>
<accession>O45473</accession>
<dbReference type="PhylomeDB" id="O45473"/>
<feature type="transmembrane region" description="Helical" evidence="1">
    <location>
        <begin position="240"/>
        <end position="263"/>
    </location>
</feature>
<feature type="transmembrane region" description="Helical" evidence="1">
    <location>
        <begin position="275"/>
        <end position="298"/>
    </location>
</feature>
<dbReference type="OrthoDB" id="5825496at2759"/>
<evidence type="ECO:0000313" key="3">
    <source>
        <dbReference type="Proteomes" id="UP000001940"/>
    </source>
</evidence>
<keyword evidence="3" id="KW-1185">Reference proteome</keyword>
<dbReference type="InterPro" id="IPR053220">
    <property type="entry name" value="Nematode_rcpt-like_serp_H"/>
</dbReference>
<protein>
    <submittedName>
        <fullName evidence="2">Serpentine Receptor, class H</fullName>
    </submittedName>
</protein>
<dbReference type="Pfam" id="PF10318">
    <property type="entry name" value="7TM_GPCR_Srh"/>
    <property type="match status" value="1"/>
</dbReference>
<reference evidence="2 3" key="1">
    <citation type="journal article" date="1998" name="Science">
        <title>Genome sequence of the nematode C. elegans: a platform for investigating biology.</title>
        <authorList>
            <consortium name="The C. elegans sequencing consortium"/>
            <person name="Sulson J.E."/>
            <person name="Waterston R."/>
        </authorList>
    </citation>
    <scope>NUCLEOTIDE SEQUENCE [LARGE SCALE GENOMIC DNA]</scope>
    <source>
        <strain evidence="2 3">Bristol N2</strain>
    </source>
</reference>
<name>O45473_CAEEL</name>
<dbReference type="PANTHER" id="PTHR22941:SF161">
    <property type="entry name" value="SERPENTINE RECEPTOR, CLASS H"/>
    <property type="match status" value="1"/>
</dbReference>
<dbReference type="GeneID" id="185366"/>
<feature type="transmembrane region" description="Helical" evidence="1">
    <location>
        <begin position="20"/>
        <end position="40"/>
    </location>
</feature>
<dbReference type="CTD" id="185366"/>
<dbReference type="PaxDb" id="6239-F36G9.2"/>
<dbReference type="AGR" id="WB:WBGene00005401"/>
<dbReference type="UCSC" id="F36G9.2">
    <property type="organism name" value="c. elegans"/>
</dbReference>
<feature type="transmembrane region" description="Helical" evidence="1">
    <location>
        <begin position="139"/>
        <end position="157"/>
    </location>
</feature>
<evidence type="ECO:0000313" key="4">
    <source>
        <dbReference type="WormBase" id="F36G9.2"/>
    </source>
</evidence>
<dbReference type="eggNOG" id="ENOG502TFHT">
    <property type="taxonomic scope" value="Eukaryota"/>
</dbReference>
<dbReference type="FunCoup" id="O45473">
    <property type="interactions" value="6"/>
</dbReference>
<dbReference type="WormBase" id="F36G9.2">
    <property type="protein sequence ID" value="CE15981"/>
    <property type="gene ID" value="WBGene00005401"/>
    <property type="gene designation" value="srh-186"/>
</dbReference>
<keyword evidence="1" id="KW-0472">Membrane</keyword>
<proteinExistence type="predicted"/>
<keyword evidence="1" id="KW-1133">Transmembrane helix</keyword>
<dbReference type="PANTHER" id="PTHR22941">
    <property type="entry name" value="SERPENTINE RECEPTOR"/>
    <property type="match status" value="1"/>
</dbReference>
<dbReference type="Proteomes" id="UP000001940">
    <property type="component" value="Chromosome V"/>
</dbReference>
<dbReference type="PIR" id="T21872">
    <property type="entry name" value="T21872"/>
</dbReference>
<dbReference type="AlphaFoldDB" id="O45473"/>
<dbReference type="SUPFAM" id="SSF81321">
    <property type="entry name" value="Family A G protein-coupled receptor-like"/>
    <property type="match status" value="1"/>
</dbReference>
<sequence length="329" mass="37986">MNSSACPTNFFSSPTFLTTFEHFLTVFSTPVHIFGLYCIIYRTPNSMKTVKFSLINLHLWTILLDYALSLFIIPFIMWPIMGGIPLGIFQYIAISTRIQFYLMMVLIALTSVSILSMFEYRFNILCVKTGGFWSTARKPWLVVHYSAAILYMVPPFWDPSDQSNILKKTMKQVPCIPGFIAEYPYFILSLNIIYCTTVVGFFVSDICFEILFFFFYIYWKILKQLKARSMSKRTFNLQRVLLIALFIQVMVPLNLFIFPIAYVSYATVFGYYNQGFNNLAIAIGSTHGICSTVTMILIHSPYRNVLLRNRANRRSDLVSTKISIVVQMT</sequence>
<dbReference type="RefSeq" id="NP_506998.1">
    <property type="nucleotide sequence ID" value="NM_074597.2"/>
</dbReference>
<keyword evidence="2" id="KW-0675">Receptor</keyword>
<dbReference type="SMR" id="O45473"/>